<dbReference type="EMBL" id="CP022603">
    <property type="protein sequence ID" value="ASV83232.1"/>
    <property type="molecule type" value="Genomic_DNA"/>
</dbReference>
<dbReference type="AlphaFoldDB" id="A0A248U9H6"/>
<feature type="compositionally biased region" description="Polar residues" evidence="1">
    <location>
        <begin position="25"/>
        <end position="38"/>
    </location>
</feature>
<gene>
    <name evidence="2" type="ORF">CES85_4011</name>
</gene>
<reference evidence="2 3" key="1">
    <citation type="submission" date="2017-07" db="EMBL/GenBank/DDBJ databases">
        <title>Phylogenetic study on the rhizospheric bacterium Ochrobactrum sp. A44.</title>
        <authorList>
            <person name="Krzyzanowska D.M."/>
            <person name="Ossowicki A."/>
            <person name="Rajewska M."/>
            <person name="Maciag T."/>
            <person name="Kaczynski Z."/>
            <person name="Czerwicka M."/>
            <person name="Jafra S."/>
        </authorList>
    </citation>
    <scope>NUCLEOTIDE SEQUENCE [LARGE SCALE GENOMIC DNA]</scope>
    <source>
        <strain evidence="2 3">A44</strain>
    </source>
</reference>
<dbReference type="KEGG" id="och:CES85_4011"/>
<organism evidence="2 3">
    <name type="scientific">Ochrobactrum quorumnocens</name>
    <dbReference type="NCBI Taxonomy" id="271865"/>
    <lineage>
        <taxon>Bacteria</taxon>
        <taxon>Pseudomonadati</taxon>
        <taxon>Pseudomonadota</taxon>
        <taxon>Alphaproteobacteria</taxon>
        <taxon>Hyphomicrobiales</taxon>
        <taxon>Brucellaceae</taxon>
        <taxon>Brucella/Ochrobactrum group</taxon>
        <taxon>Ochrobactrum</taxon>
    </lineage>
</organism>
<evidence type="ECO:0000313" key="2">
    <source>
        <dbReference type="EMBL" id="ASV83232.1"/>
    </source>
</evidence>
<evidence type="ECO:0000313" key="3">
    <source>
        <dbReference type="Proteomes" id="UP000215256"/>
    </source>
</evidence>
<evidence type="ECO:0000256" key="1">
    <source>
        <dbReference type="SAM" id="MobiDB-lite"/>
    </source>
</evidence>
<proteinExistence type="predicted"/>
<name>A0A248U9H6_9HYPH</name>
<sequence>MAAPATVSGLPFILVTPQKRHATESLKNGSGRQMNSEYPQARRPAV</sequence>
<feature type="region of interest" description="Disordered" evidence="1">
    <location>
        <begin position="20"/>
        <end position="46"/>
    </location>
</feature>
<accession>A0A248U9H6</accession>
<protein>
    <submittedName>
        <fullName evidence="2">Uncharacterized protein</fullName>
    </submittedName>
</protein>
<dbReference type="Proteomes" id="UP000215256">
    <property type="component" value="Chromosome 2"/>
</dbReference>